<dbReference type="SUPFAM" id="SSF69304">
    <property type="entry name" value="Tricorn protease N-terminal domain"/>
    <property type="match status" value="1"/>
</dbReference>
<evidence type="ECO:0000313" key="3">
    <source>
        <dbReference type="EMBL" id="MBB5429990.1"/>
    </source>
</evidence>
<dbReference type="InterPro" id="IPR011042">
    <property type="entry name" value="6-blade_b-propeller_TolB-like"/>
</dbReference>
<gene>
    <name evidence="3" type="ORF">HDA36_000074</name>
</gene>
<dbReference type="Proteomes" id="UP000572635">
    <property type="component" value="Unassembled WGS sequence"/>
</dbReference>
<sequence length="313" mass="31823">MSGTEPRRRGYARQALIGAAGAGAVFAGIFGTPPEPATAEAGAEGVPEAPIVFAADLAGTGGTDLYTVNGAGAPERITETAGNAAEPAWSPGRGEIAFTDDAGGPADLYAVGAGGGEPRRITEDLAEQGGPTWAPDGERIACSDDEPRRPPQESGVHVRAGGGDPVQLTEGGRDPDWDGGSHIAYAGTDGDEDTLYRVSADGGGPRFLAAFPGSEVSDPDWHPDGVRMLFWERTGSGEARLTVAGRDAGDPRAVFGTDAAVGGVSWSPSGELIAFAMDGPEGNGIYLLDAEDPGAPEKAVDLPGSQPVDLDWS</sequence>
<proteinExistence type="inferred from homology"/>
<dbReference type="AlphaFoldDB" id="A0A7W8QHT8"/>
<dbReference type="Gene3D" id="2.120.10.30">
    <property type="entry name" value="TolB, C-terminal domain"/>
    <property type="match status" value="2"/>
</dbReference>
<keyword evidence="4" id="KW-1185">Reference proteome</keyword>
<feature type="region of interest" description="Disordered" evidence="2">
    <location>
        <begin position="291"/>
        <end position="313"/>
    </location>
</feature>
<evidence type="ECO:0000256" key="2">
    <source>
        <dbReference type="SAM" id="MobiDB-lite"/>
    </source>
</evidence>
<comment type="caution">
    <text evidence="3">The sequence shown here is derived from an EMBL/GenBank/DDBJ whole genome shotgun (WGS) entry which is preliminary data.</text>
</comment>
<name>A0A7W8QHT8_9ACTN</name>
<reference evidence="3 4" key="1">
    <citation type="submission" date="2020-08" db="EMBL/GenBank/DDBJ databases">
        <title>Sequencing the genomes of 1000 actinobacteria strains.</title>
        <authorList>
            <person name="Klenk H.-P."/>
        </authorList>
    </citation>
    <scope>NUCLEOTIDE SEQUENCE [LARGE SCALE GENOMIC DNA]</scope>
    <source>
        <strain evidence="3 4">DSM 44551</strain>
    </source>
</reference>
<dbReference type="Pfam" id="PF07676">
    <property type="entry name" value="PD40"/>
    <property type="match status" value="2"/>
</dbReference>
<dbReference type="RefSeq" id="WP_184387526.1">
    <property type="nucleotide sequence ID" value="NZ_BAAAJD010000177.1"/>
</dbReference>
<evidence type="ECO:0000313" key="4">
    <source>
        <dbReference type="Proteomes" id="UP000572635"/>
    </source>
</evidence>
<feature type="region of interest" description="Disordered" evidence="2">
    <location>
        <begin position="144"/>
        <end position="178"/>
    </location>
</feature>
<dbReference type="EMBL" id="JACHDB010000001">
    <property type="protein sequence ID" value="MBB5429990.1"/>
    <property type="molecule type" value="Genomic_DNA"/>
</dbReference>
<dbReference type="PANTHER" id="PTHR36842:SF1">
    <property type="entry name" value="PROTEIN TOLB"/>
    <property type="match status" value="1"/>
</dbReference>
<evidence type="ECO:0000256" key="1">
    <source>
        <dbReference type="ARBA" id="ARBA00009820"/>
    </source>
</evidence>
<protein>
    <submittedName>
        <fullName evidence="3">Tol biopolymer transport system component</fullName>
    </submittedName>
</protein>
<accession>A0A7W8QHT8</accession>
<comment type="similarity">
    <text evidence="1">Belongs to the TolB family.</text>
</comment>
<dbReference type="PANTHER" id="PTHR36842">
    <property type="entry name" value="PROTEIN TOLB HOMOLOG"/>
    <property type="match status" value="1"/>
</dbReference>
<dbReference type="InterPro" id="IPR011659">
    <property type="entry name" value="WD40"/>
</dbReference>
<organism evidence="3 4">
    <name type="scientific">Nocardiopsis composta</name>
    <dbReference type="NCBI Taxonomy" id="157465"/>
    <lineage>
        <taxon>Bacteria</taxon>
        <taxon>Bacillati</taxon>
        <taxon>Actinomycetota</taxon>
        <taxon>Actinomycetes</taxon>
        <taxon>Streptosporangiales</taxon>
        <taxon>Nocardiopsidaceae</taxon>
        <taxon>Nocardiopsis</taxon>
    </lineage>
</organism>